<evidence type="ECO:0000259" key="4">
    <source>
        <dbReference type="PROSITE" id="PS50949"/>
    </source>
</evidence>
<dbReference type="EMBL" id="JARPXM010000001">
    <property type="protein sequence ID" value="MDT2536819.1"/>
    <property type="molecule type" value="Genomic_DNA"/>
</dbReference>
<evidence type="ECO:0000256" key="3">
    <source>
        <dbReference type="ARBA" id="ARBA00023163"/>
    </source>
</evidence>
<dbReference type="Proteomes" id="UP001249240">
    <property type="component" value="Unassembled WGS sequence"/>
</dbReference>
<dbReference type="PROSITE" id="PS50949">
    <property type="entry name" value="HTH_GNTR"/>
    <property type="match status" value="1"/>
</dbReference>
<dbReference type="InterPro" id="IPR028082">
    <property type="entry name" value="Peripla_BP_I"/>
</dbReference>
<keyword evidence="2" id="KW-0238">DNA-binding</keyword>
<dbReference type="GO" id="GO:0003700">
    <property type="term" value="F:DNA-binding transcription factor activity"/>
    <property type="evidence" value="ECO:0007669"/>
    <property type="project" value="InterPro"/>
</dbReference>
<dbReference type="Gene3D" id="3.40.50.2300">
    <property type="match status" value="2"/>
</dbReference>
<sequence length="346" mass="38963">MEPLYQTILNDLKNQITNGSFPPGSQLPTEKELSDTYEVSRITSKRALTELEKMGLIERTRGKGSFVKEQTPQKTTTKRILFLLPFSNDLSLGNFSAGLFPVLQREGFEVMMTNFDYLTSHQANDIVQEFDGMIYYADDESQYLDLLYDLSFQQFPIVALDKQLHDLSLPTILSDNFAGGKVACDHLIESGHRRIAYIFGNSHPPQSTRQRYLGYIHSLKEQHLSFHTTLEDQQANPDHLLEYITVNEITALVCENDLVAIESMQVLKQGGFELPQQLSVVGFDDIQAASLVDPALTTVSQNFKQIGALAGEALMDWIRTGQQPESQKVAVTLITRHSTKELLTND</sequence>
<reference evidence="5" key="1">
    <citation type="submission" date="2023-03" db="EMBL/GenBank/DDBJ databases">
        <authorList>
            <person name="Shen W."/>
            <person name="Cai J."/>
        </authorList>
    </citation>
    <scope>NUCLEOTIDE SEQUENCE</scope>
    <source>
        <strain evidence="5">B646-2</strain>
    </source>
</reference>
<dbReference type="PANTHER" id="PTHR30146">
    <property type="entry name" value="LACI-RELATED TRANSCRIPTIONAL REPRESSOR"/>
    <property type="match status" value="1"/>
</dbReference>
<dbReference type="InterPro" id="IPR036390">
    <property type="entry name" value="WH_DNA-bd_sf"/>
</dbReference>
<dbReference type="CDD" id="cd07377">
    <property type="entry name" value="WHTH_GntR"/>
    <property type="match status" value="1"/>
</dbReference>
<dbReference type="SUPFAM" id="SSF53822">
    <property type="entry name" value="Periplasmic binding protein-like I"/>
    <property type="match status" value="1"/>
</dbReference>
<dbReference type="InterPro" id="IPR046335">
    <property type="entry name" value="LacI/GalR-like_sensor"/>
</dbReference>
<protein>
    <submittedName>
        <fullName evidence="5">Substrate-binding domain-containing protein</fullName>
    </submittedName>
</protein>
<dbReference type="InterPro" id="IPR036388">
    <property type="entry name" value="WH-like_DNA-bd_sf"/>
</dbReference>
<dbReference type="RefSeq" id="WP_028020598.1">
    <property type="nucleotide sequence ID" value="NZ_CABLCA010000049.1"/>
</dbReference>
<dbReference type="Gene3D" id="1.10.10.10">
    <property type="entry name" value="Winged helix-like DNA-binding domain superfamily/Winged helix DNA-binding domain"/>
    <property type="match status" value="1"/>
</dbReference>
<organism evidence="5 6">
    <name type="scientific">Enterococcus raffinosus</name>
    <dbReference type="NCBI Taxonomy" id="71452"/>
    <lineage>
        <taxon>Bacteria</taxon>
        <taxon>Bacillati</taxon>
        <taxon>Bacillota</taxon>
        <taxon>Bacilli</taxon>
        <taxon>Lactobacillales</taxon>
        <taxon>Enterococcaceae</taxon>
        <taxon>Enterococcus</taxon>
    </lineage>
</organism>
<dbReference type="Pfam" id="PF13377">
    <property type="entry name" value="Peripla_BP_3"/>
    <property type="match status" value="1"/>
</dbReference>
<keyword evidence="3" id="KW-0804">Transcription</keyword>
<dbReference type="PRINTS" id="PR00035">
    <property type="entry name" value="HTHGNTR"/>
</dbReference>
<dbReference type="InterPro" id="IPR000524">
    <property type="entry name" value="Tscrpt_reg_HTH_GntR"/>
</dbReference>
<dbReference type="CDD" id="cd06267">
    <property type="entry name" value="PBP1_LacI_sugar_binding-like"/>
    <property type="match status" value="1"/>
</dbReference>
<name>A0AAW8SW93_9ENTE</name>
<dbReference type="AlphaFoldDB" id="A0AAW8SW93"/>
<evidence type="ECO:0000313" key="5">
    <source>
        <dbReference type="EMBL" id="MDT2536819.1"/>
    </source>
</evidence>
<dbReference type="SMART" id="SM00345">
    <property type="entry name" value="HTH_GNTR"/>
    <property type="match status" value="1"/>
</dbReference>
<gene>
    <name evidence="5" type="ORF">P7D78_01670</name>
</gene>
<dbReference type="SUPFAM" id="SSF46785">
    <property type="entry name" value="Winged helix' DNA-binding domain"/>
    <property type="match status" value="1"/>
</dbReference>
<keyword evidence="1" id="KW-0805">Transcription regulation</keyword>
<dbReference type="FunFam" id="1.10.10.10:FF:000079">
    <property type="entry name" value="GntR family transcriptional regulator"/>
    <property type="match status" value="1"/>
</dbReference>
<dbReference type="Pfam" id="PF00392">
    <property type="entry name" value="GntR"/>
    <property type="match status" value="1"/>
</dbReference>
<dbReference type="GO" id="GO:0000976">
    <property type="term" value="F:transcription cis-regulatory region binding"/>
    <property type="evidence" value="ECO:0007669"/>
    <property type="project" value="TreeGrafter"/>
</dbReference>
<accession>A0AAW8SW93</accession>
<evidence type="ECO:0000256" key="1">
    <source>
        <dbReference type="ARBA" id="ARBA00023015"/>
    </source>
</evidence>
<comment type="caution">
    <text evidence="5">The sequence shown here is derived from an EMBL/GenBank/DDBJ whole genome shotgun (WGS) entry which is preliminary data.</text>
</comment>
<evidence type="ECO:0000313" key="6">
    <source>
        <dbReference type="Proteomes" id="UP001249240"/>
    </source>
</evidence>
<proteinExistence type="predicted"/>
<evidence type="ECO:0000256" key="2">
    <source>
        <dbReference type="ARBA" id="ARBA00023125"/>
    </source>
</evidence>
<dbReference type="PANTHER" id="PTHR30146:SF109">
    <property type="entry name" value="HTH-TYPE TRANSCRIPTIONAL REGULATOR GALS"/>
    <property type="match status" value="1"/>
</dbReference>
<feature type="domain" description="HTH gntR-type" evidence="4">
    <location>
        <begin position="2"/>
        <end position="70"/>
    </location>
</feature>